<proteinExistence type="predicted"/>
<name>A0ABY9AKG0_PARCI</name>
<keyword evidence="2" id="KW-1185">Reference proteome</keyword>
<accession>A0ABY9AKG0</accession>
<reference evidence="1 2" key="1">
    <citation type="submission" date="2023-06" db="EMBL/GenBank/DDBJ databases">
        <authorList>
            <person name="Ham H."/>
            <person name="Park D.S."/>
        </authorList>
    </citation>
    <scope>NUCLEOTIDE SEQUENCE [LARGE SCALE GENOMIC DNA]</scope>
    <source>
        <strain evidence="1 2">KACC 17005</strain>
    </source>
</reference>
<protein>
    <submittedName>
        <fullName evidence="1">Uncharacterized protein</fullName>
    </submittedName>
</protein>
<dbReference type="RefSeq" id="WP_011794774.1">
    <property type="nucleotide sequence ID" value="NZ_CP023687.1"/>
</dbReference>
<sequence length="93" mass="10154">MQALLQTNAPELIPCQVKGIAKHGGATVLSFVTSAPDYKGGHIDVHSVWTGWLRNKHVGRKHSQYYEPTMGCMAKAFPTAAEAEAYIAWLIEG</sequence>
<evidence type="ECO:0000313" key="1">
    <source>
        <dbReference type="EMBL" id="WIY47441.1"/>
    </source>
</evidence>
<gene>
    <name evidence="1" type="ORF">QRO08_16565</name>
</gene>
<evidence type="ECO:0000313" key="2">
    <source>
        <dbReference type="Proteomes" id="UP001242732"/>
    </source>
</evidence>
<dbReference type="EMBL" id="CP127363">
    <property type="protein sequence ID" value="WIY47441.1"/>
    <property type="molecule type" value="Genomic_DNA"/>
</dbReference>
<organism evidence="1 2">
    <name type="scientific">Paracidovorax citrulli</name>
    <name type="common">Acidovorax citrulli</name>
    <dbReference type="NCBI Taxonomy" id="80869"/>
    <lineage>
        <taxon>Bacteria</taxon>
        <taxon>Pseudomonadati</taxon>
        <taxon>Pseudomonadota</taxon>
        <taxon>Betaproteobacteria</taxon>
        <taxon>Burkholderiales</taxon>
        <taxon>Comamonadaceae</taxon>
        <taxon>Paracidovorax</taxon>
    </lineage>
</organism>
<dbReference type="Proteomes" id="UP001242732">
    <property type="component" value="Chromosome"/>
</dbReference>